<accession>A0A382XG51</accession>
<dbReference type="InterPro" id="IPR045854">
    <property type="entry name" value="NO2/SO3_Rdtase_4Fe4S_sf"/>
</dbReference>
<proteinExistence type="predicted"/>
<gene>
    <name evidence="4" type="ORF">METZ01_LOCUS423000</name>
</gene>
<evidence type="ECO:0008006" key="5">
    <source>
        <dbReference type="Google" id="ProtNLM"/>
    </source>
</evidence>
<dbReference type="AlphaFoldDB" id="A0A382XG51"/>
<evidence type="ECO:0000256" key="2">
    <source>
        <dbReference type="ARBA" id="ARBA00023004"/>
    </source>
</evidence>
<keyword evidence="1" id="KW-0479">Metal-binding</keyword>
<evidence type="ECO:0000256" key="1">
    <source>
        <dbReference type="ARBA" id="ARBA00022723"/>
    </source>
</evidence>
<reference evidence="4" key="1">
    <citation type="submission" date="2018-05" db="EMBL/GenBank/DDBJ databases">
        <authorList>
            <person name="Lanie J.A."/>
            <person name="Ng W.-L."/>
            <person name="Kazmierczak K.M."/>
            <person name="Andrzejewski T.M."/>
            <person name="Davidsen T.M."/>
            <person name="Wayne K.J."/>
            <person name="Tettelin H."/>
            <person name="Glass J.I."/>
            <person name="Rusch D."/>
            <person name="Podicherti R."/>
            <person name="Tsui H.-C.T."/>
            <person name="Winkler M.E."/>
        </authorList>
    </citation>
    <scope>NUCLEOTIDE SEQUENCE</scope>
</reference>
<dbReference type="Gene3D" id="3.30.413.10">
    <property type="entry name" value="Sulfite Reductase Hemoprotein, domain 1"/>
    <property type="match status" value="1"/>
</dbReference>
<sequence>RVNGPGETDDADIGLWCGPSKVNLKKGTESLGAYSYDEILSQLKIELDLIISSRSNQE</sequence>
<keyword evidence="3" id="KW-0411">Iron-sulfur</keyword>
<feature type="non-terminal residue" evidence="4">
    <location>
        <position position="1"/>
    </location>
</feature>
<evidence type="ECO:0000313" key="4">
    <source>
        <dbReference type="EMBL" id="SVD70146.1"/>
    </source>
</evidence>
<protein>
    <recommendedName>
        <fullName evidence="5">4-hydroxy-3-methylbut-2-en-1-yl diphosphate synthase</fullName>
    </recommendedName>
</protein>
<dbReference type="GO" id="GO:0051536">
    <property type="term" value="F:iron-sulfur cluster binding"/>
    <property type="evidence" value="ECO:0007669"/>
    <property type="project" value="UniProtKB-KW"/>
</dbReference>
<dbReference type="GO" id="GO:0046872">
    <property type="term" value="F:metal ion binding"/>
    <property type="evidence" value="ECO:0007669"/>
    <property type="project" value="UniProtKB-KW"/>
</dbReference>
<organism evidence="4">
    <name type="scientific">marine metagenome</name>
    <dbReference type="NCBI Taxonomy" id="408172"/>
    <lineage>
        <taxon>unclassified sequences</taxon>
        <taxon>metagenomes</taxon>
        <taxon>ecological metagenomes</taxon>
    </lineage>
</organism>
<evidence type="ECO:0000256" key="3">
    <source>
        <dbReference type="ARBA" id="ARBA00023014"/>
    </source>
</evidence>
<dbReference type="EMBL" id="UINC01167562">
    <property type="protein sequence ID" value="SVD70146.1"/>
    <property type="molecule type" value="Genomic_DNA"/>
</dbReference>
<keyword evidence="2" id="KW-0408">Iron</keyword>
<name>A0A382XG51_9ZZZZ</name>